<feature type="chain" id="PRO_5020702008" evidence="1">
    <location>
        <begin position="21"/>
        <end position="237"/>
    </location>
</feature>
<name>A0A4Q2UJC8_9BACT</name>
<evidence type="ECO:0000313" key="2">
    <source>
        <dbReference type="EMBL" id="RYC68712.1"/>
    </source>
</evidence>
<keyword evidence="3" id="KW-1185">Reference proteome</keyword>
<feature type="signal peptide" evidence="1">
    <location>
        <begin position="1"/>
        <end position="20"/>
    </location>
</feature>
<protein>
    <submittedName>
        <fullName evidence="2">Uncharacterized protein</fullName>
    </submittedName>
</protein>
<reference evidence="2 3" key="1">
    <citation type="submission" date="2019-01" db="EMBL/GenBank/DDBJ databases">
        <title>Spirosoma flava sp. nov., a propanil-degrading bacterium isolated from herbicide-contaminated soil.</title>
        <authorList>
            <person name="Zhang L."/>
            <person name="Jiang J.-D."/>
        </authorList>
    </citation>
    <scope>NUCLEOTIDE SEQUENCE [LARGE SCALE GENOMIC DNA]</scope>
    <source>
        <strain evidence="2 3">TY50</strain>
    </source>
</reference>
<dbReference type="EMBL" id="SBLB01000005">
    <property type="protein sequence ID" value="RYC68712.1"/>
    <property type="molecule type" value="Genomic_DNA"/>
</dbReference>
<evidence type="ECO:0000256" key="1">
    <source>
        <dbReference type="SAM" id="SignalP"/>
    </source>
</evidence>
<keyword evidence="1" id="KW-0732">Signal</keyword>
<organism evidence="2 3">
    <name type="scientific">Spirosoma sordidisoli</name>
    <dbReference type="NCBI Taxonomy" id="2502893"/>
    <lineage>
        <taxon>Bacteria</taxon>
        <taxon>Pseudomonadati</taxon>
        <taxon>Bacteroidota</taxon>
        <taxon>Cytophagia</taxon>
        <taxon>Cytophagales</taxon>
        <taxon>Cytophagaceae</taxon>
        <taxon>Spirosoma</taxon>
    </lineage>
</organism>
<proteinExistence type="predicted"/>
<dbReference type="AlphaFoldDB" id="A0A4Q2UJC8"/>
<evidence type="ECO:0000313" key="3">
    <source>
        <dbReference type="Proteomes" id="UP000290407"/>
    </source>
</evidence>
<dbReference type="Proteomes" id="UP000290407">
    <property type="component" value="Unassembled WGS sequence"/>
</dbReference>
<gene>
    <name evidence="2" type="ORF">EQG79_19165</name>
</gene>
<accession>A0A4Q2UJC8</accession>
<sequence>MKNVPGLLLVLLSLPLPVLAQQTYFNVPSSDIVEKHELSVQQQFTIAESIRSGTTVSFGLGREWEVGANLYNLDYKPSAHRFMRNDSTTGQAYSPLLLLNTQKAFDITDQLELAIGAQTGFNLTPDRPAQWVGYLYGHVAGSLHDEHYNWSFGGYTANARYLGDGPRAGFQAGFDAGIFYQKFHLLGDWISGGHDLGQLVLGVEVYLGKHFPVALGWQRINRDGQQALVLQLTYNPE</sequence>
<comment type="caution">
    <text evidence="2">The sequence shown here is derived from an EMBL/GenBank/DDBJ whole genome shotgun (WGS) entry which is preliminary data.</text>
</comment>